<organism evidence="1 2">
    <name type="scientific">Microterricola viridarii</name>
    <dbReference type="NCBI Taxonomy" id="412690"/>
    <lineage>
        <taxon>Bacteria</taxon>
        <taxon>Bacillati</taxon>
        <taxon>Actinomycetota</taxon>
        <taxon>Actinomycetes</taxon>
        <taxon>Micrococcales</taxon>
        <taxon>Microbacteriaceae</taxon>
        <taxon>Microterricola</taxon>
    </lineage>
</organism>
<evidence type="ECO:0000313" key="2">
    <source>
        <dbReference type="Proteomes" id="UP000058305"/>
    </source>
</evidence>
<dbReference type="Proteomes" id="UP000058305">
    <property type="component" value="Chromosome"/>
</dbReference>
<keyword evidence="2" id="KW-1185">Reference proteome</keyword>
<dbReference type="EMBL" id="CP014145">
    <property type="protein sequence ID" value="AMB57875.1"/>
    <property type="molecule type" value="Genomic_DNA"/>
</dbReference>
<sequence>MRMRWESLFDDMESQLEQELGAEDAQLRAEEERLRLGRLTLRGRLAALSRQTDAASGPLRLELRSGAHVTVRALTFGRDWLAGEIAPAGWPAAGGAQCVIPLASVAGVLLERSAVERSLEEQPAAPARLAERIGLAFVLRDLCRRRAGIEVDCGLRPSGAAWLLHGTIDRVGRDHCDLALHEAGTPRRESLVTGYRIVPFEQIMMVRLSG</sequence>
<dbReference type="AlphaFoldDB" id="A0A109QWF4"/>
<accession>A0A109QWF4</accession>
<name>A0A109QWF4_9MICO</name>
<protein>
    <submittedName>
        <fullName evidence="1">Uncharacterized protein</fullName>
    </submittedName>
</protein>
<proteinExistence type="predicted"/>
<reference evidence="2" key="2">
    <citation type="submission" date="2016-01" db="EMBL/GenBank/DDBJ databases">
        <title>First complete genome sequence of a species in the genus Microterricola, an extremophilic cold active enzyme producing strain ERGS5:02 isolated from Sikkim Himalaya.</title>
        <authorList>
            <person name="Kumar R."/>
            <person name="Singh D."/>
            <person name="Swarnkar M.K."/>
        </authorList>
    </citation>
    <scope>NUCLEOTIDE SEQUENCE [LARGE SCALE GENOMIC DNA]</scope>
    <source>
        <strain evidence="2">ERGS5:02</strain>
    </source>
</reference>
<reference evidence="1 2" key="1">
    <citation type="journal article" date="2016" name="J. Biotechnol.">
        <title>First complete genome sequence of a species in the genus Microterricola, an extremophilic cold active enzyme producing bacterial strain ERGS5:02 isolated from Sikkim Himalaya.</title>
        <authorList>
            <person name="Himanshu"/>
            <person name="Swarnkar M.K."/>
            <person name="Singh D."/>
            <person name="Kumar R."/>
        </authorList>
    </citation>
    <scope>NUCLEOTIDE SEQUENCE [LARGE SCALE GENOMIC DNA]</scope>
    <source>
        <strain evidence="1 2">ERGS5:02</strain>
    </source>
</reference>
<gene>
    <name evidence="1" type="ORF">AWU67_02220</name>
</gene>
<dbReference type="KEGG" id="mvd:AWU67_02220"/>
<evidence type="ECO:0000313" key="1">
    <source>
        <dbReference type="EMBL" id="AMB57875.1"/>
    </source>
</evidence>